<evidence type="ECO:0008006" key="5">
    <source>
        <dbReference type="Google" id="ProtNLM"/>
    </source>
</evidence>
<keyword evidence="4" id="KW-1185">Reference proteome</keyword>
<gene>
    <name evidence="3" type="ORF">BC793_111152</name>
</gene>
<accession>A0A316FA17</accession>
<evidence type="ECO:0000256" key="1">
    <source>
        <dbReference type="SAM" id="MobiDB-lite"/>
    </source>
</evidence>
<reference evidence="3 4" key="1">
    <citation type="submission" date="2018-05" db="EMBL/GenBank/DDBJ databases">
        <title>Genomic Encyclopedia of Archaeal and Bacterial Type Strains, Phase II (KMG-II): from individual species to whole genera.</title>
        <authorList>
            <person name="Goeker M."/>
        </authorList>
    </citation>
    <scope>NUCLEOTIDE SEQUENCE [LARGE SCALE GENOMIC DNA]</scope>
    <source>
        <strain evidence="3 4">DSM 45184</strain>
    </source>
</reference>
<feature type="transmembrane region" description="Helical" evidence="2">
    <location>
        <begin position="71"/>
        <end position="91"/>
    </location>
</feature>
<feature type="compositionally biased region" description="Basic residues" evidence="1">
    <location>
        <begin position="222"/>
        <end position="237"/>
    </location>
</feature>
<keyword evidence="2" id="KW-0812">Transmembrane</keyword>
<feature type="region of interest" description="Disordered" evidence="1">
    <location>
        <begin position="198"/>
        <end position="237"/>
    </location>
</feature>
<dbReference type="RefSeq" id="WP_146246428.1">
    <property type="nucleotide sequence ID" value="NZ_BONA01000061.1"/>
</dbReference>
<organism evidence="3 4">
    <name type="scientific">Actinoplanes xinjiangensis</name>
    <dbReference type="NCBI Taxonomy" id="512350"/>
    <lineage>
        <taxon>Bacteria</taxon>
        <taxon>Bacillati</taxon>
        <taxon>Actinomycetota</taxon>
        <taxon>Actinomycetes</taxon>
        <taxon>Micromonosporales</taxon>
        <taxon>Micromonosporaceae</taxon>
        <taxon>Actinoplanes</taxon>
    </lineage>
</organism>
<dbReference type="AlphaFoldDB" id="A0A316FA17"/>
<name>A0A316FA17_9ACTN</name>
<proteinExistence type="predicted"/>
<dbReference type="OrthoDB" id="3395477at2"/>
<evidence type="ECO:0000256" key="2">
    <source>
        <dbReference type="SAM" id="Phobius"/>
    </source>
</evidence>
<dbReference type="EMBL" id="QGGR01000011">
    <property type="protein sequence ID" value="PWK45178.1"/>
    <property type="molecule type" value="Genomic_DNA"/>
</dbReference>
<keyword evidence="2" id="KW-1133">Transmembrane helix</keyword>
<comment type="caution">
    <text evidence="3">The sequence shown here is derived from an EMBL/GenBank/DDBJ whole genome shotgun (WGS) entry which is preliminary data.</text>
</comment>
<keyword evidence="2" id="KW-0472">Membrane</keyword>
<dbReference type="Proteomes" id="UP000245697">
    <property type="component" value="Unassembled WGS sequence"/>
</dbReference>
<evidence type="ECO:0000313" key="3">
    <source>
        <dbReference type="EMBL" id="PWK45178.1"/>
    </source>
</evidence>
<protein>
    <recommendedName>
        <fullName evidence="5">DUF3592 domain-containing protein</fullName>
    </recommendedName>
</protein>
<sequence>MSAELPPLPARLRLIAWCTAPVLPAALGSLLAWPGWAVALVIVLVAFLVGILRSTPANGRKSAAKPGWRRLLGLVLYTAVFVCTVATFHAARLTVLDLAGRPTTVEVDYVETNQRTFRGGRTDTYYCFHLRRPDGSPVTGSICRDGRDYSRGVPLQVLAEPTGLVAPETPDAVARAVLPRSIALGAFVVICLAALSGGGPAGPQRPPVPPGRYGRWRPSPPRPRRTRGSRPRKGGRR</sequence>
<evidence type="ECO:0000313" key="4">
    <source>
        <dbReference type="Proteomes" id="UP000245697"/>
    </source>
</evidence>
<feature type="transmembrane region" description="Helical" evidence="2">
    <location>
        <begin position="31"/>
        <end position="51"/>
    </location>
</feature>